<evidence type="ECO:0000313" key="3">
    <source>
        <dbReference type="Proteomes" id="UP000266841"/>
    </source>
</evidence>
<protein>
    <submittedName>
        <fullName evidence="2">Uncharacterized protein</fullName>
    </submittedName>
</protein>
<name>K0R6W9_THAOC</name>
<feature type="compositionally biased region" description="Basic and acidic residues" evidence="1">
    <location>
        <begin position="11"/>
        <end position="45"/>
    </location>
</feature>
<comment type="caution">
    <text evidence="2">The sequence shown here is derived from an EMBL/GenBank/DDBJ whole genome shotgun (WGS) entry which is preliminary data.</text>
</comment>
<dbReference type="EMBL" id="AGNL01046727">
    <property type="protein sequence ID" value="EJK47684.1"/>
    <property type="molecule type" value="Genomic_DNA"/>
</dbReference>
<keyword evidence="3" id="KW-1185">Reference proteome</keyword>
<dbReference type="Proteomes" id="UP000266841">
    <property type="component" value="Unassembled WGS sequence"/>
</dbReference>
<feature type="region of interest" description="Disordered" evidence="1">
    <location>
        <begin position="1"/>
        <end position="86"/>
    </location>
</feature>
<proteinExistence type="predicted"/>
<accession>K0R6W9</accession>
<evidence type="ECO:0000313" key="2">
    <source>
        <dbReference type="EMBL" id="EJK47684.1"/>
    </source>
</evidence>
<sequence length="274" mass="29476">MNGSRASLSKLDGHHLGRGRDPVEPEGHGGGHCGDRAGDAPDHAEAGLPQVRGDARGLLREPRPGRRGAAQRQDGRAAGEGRQADVPHLDWDITRSIQGSNKKYTSAYAAAWESMRSQTGCFDVFHMANNIAYYAEGSDVYRLHLEAGLRRRVQGGESDDLEDIKRLASSSAVPALIQAMLDKVKEMSAQRAKEKDDVEDQRPYLGSCAGPACADRSCDWNTYNLLYSNRIALHVDSAASSPSSSTCSAHNKAQTQLQCGPASPPACASELYCP</sequence>
<organism evidence="2 3">
    <name type="scientific">Thalassiosira oceanica</name>
    <name type="common">Marine diatom</name>
    <dbReference type="NCBI Taxonomy" id="159749"/>
    <lineage>
        <taxon>Eukaryota</taxon>
        <taxon>Sar</taxon>
        <taxon>Stramenopiles</taxon>
        <taxon>Ochrophyta</taxon>
        <taxon>Bacillariophyta</taxon>
        <taxon>Coscinodiscophyceae</taxon>
        <taxon>Thalassiosirophycidae</taxon>
        <taxon>Thalassiosirales</taxon>
        <taxon>Thalassiosiraceae</taxon>
        <taxon>Thalassiosira</taxon>
    </lineage>
</organism>
<dbReference type="AlphaFoldDB" id="K0R6W9"/>
<gene>
    <name evidence="2" type="ORF">THAOC_33580</name>
</gene>
<feature type="compositionally biased region" description="Basic and acidic residues" evidence="1">
    <location>
        <begin position="53"/>
        <end position="64"/>
    </location>
</feature>
<feature type="compositionally biased region" description="Basic and acidic residues" evidence="1">
    <location>
        <begin position="73"/>
        <end position="86"/>
    </location>
</feature>
<reference evidence="2 3" key="1">
    <citation type="journal article" date="2012" name="Genome Biol.">
        <title>Genome and low-iron response of an oceanic diatom adapted to chronic iron limitation.</title>
        <authorList>
            <person name="Lommer M."/>
            <person name="Specht M."/>
            <person name="Roy A.S."/>
            <person name="Kraemer L."/>
            <person name="Andreson R."/>
            <person name="Gutowska M.A."/>
            <person name="Wolf J."/>
            <person name="Bergner S.V."/>
            <person name="Schilhabel M.B."/>
            <person name="Klostermeier U.C."/>
            <person name="Beiko R.G."/>
            <person name="Rosenstiel P."/>
            <person name="Hippler M."/>
            <person name="Laroche J."/>
        </authorList>
    </citation>
    <scope>NUCLEOTIDE SEQUENCE [LARGE SCALE GENOMIC DNA]</scope>
    <source>
        <strain evidence="2 3">CCMP1005</strain>
    </source>
</reference>
<evidence type="ECO:0000256" key="1">
    <source>
        <dbReference type="SAM" id="MobiDB-lite"/>
    </source>
</evidence>